<organism evidence="1 2">
    <name type="scientific">Bacteroides caccae</name>
    <dbReference type="NCBI Taxonomy" id="47678"/>
    <lineage>
        <taxon>Bacteria</taxon>
        <taxon>Pseudomonadati</taxon>
        <taxon>Bacteroidota</taxon>
        <taxon>Bacteroidia</taxon>
        <taxon>Bacteroidales</taxon>
        <taxon>Bacteroidaceae</taxon>
        <taxon>Bacteroides</taxon>
    </lineage>
</organism>
<proteinExistence type="predicted"/>
<name>A0A6L3KNG0_9BACE</name>
<dbReference type="EMBL" id="VVYP01000027">
    <property type="protein sequence ID" value="KAA5460195.1"/>
    <property type="molecule type" value="Genomic_DNA"/>
</dbReference>
<dbReference type="Proteomes" id="UP000475905">
    <property type="component" value="Unassembled WGS sequence"/>
</dbReference>
<protein>
    <submittedName>
        <fullName evidence="1">Uncharacterized protein</fullName>
    </submittedName>
</protein>
<evidence type="ECO:0000313" key="2">
    <source>
        <dbReference type="Proteomes" id="UP000475905"/>
    </source>
</evidence>
<accession>A0A6L3KNG0</accession>
<dbReference type="RefSeq" id="WP_149935362.1">
    <property type="nucleotide sequence ID" value="NZ_VVYP01000027.1"/>
</dbReference>
<comment type="caution">
    <text evidence="1">The sequence shown here is derived from an EMBL/GenBank/DDBJ whole genome shotgun (WGS) entry which is preliminary data.</text>
</comment>
<gene>
    <name evidence="1" type="ORF">F2Y36_18515</name>
</gene>
<dbReference type="AlphaFoldDB" id="A0A6L3KNG0"/>
<evidence type="ECO:0000313" key="1">
    <source>
        <dbReference type="EMBL" id="KAA5460195.1"/>
    </source>
</evidence>
<sequence>MIRILVPLATPPYITVASVTLSDIMVVMPETDSTVDFVEFVEWNTKKGKKKEDALHRTELSATTFLFW</sequence>
<reference evidence="1 2" key="1">
    <citation type="journal article" date="2019" name="Nat. Med.">
        <title>A library of human gut bacterial isolates paired with longitudinal multiomics data enables mechanistic microbiome research.</title>
        <authorList>
            <person name="Poyet M."/>
            <person name="Groussin M."/>
            <person name="Gibbons S.M."/>
            <person name="Avila-Pacheco J."/>
            <person name="Jiang X."/>
            <person name="Kearney S.M."/>
            <person name="Perrotta A.R."/>
            <person name="Berdy B."/>
            <person name="Zhao S."/>
            <person name="Lieberman T.D."/>
            <person name="Swanson P.K."/>
            <person name="Smith M."/>
            <person name="Roesemann S."/>
            <person name="Alexander J.E."/>
            <person name="Rich S.A."/>
            <person name="Livny J."/>
            <person name="Vlamakis H."/>
            <person name="Clish C."/>
            <person name="Bullock K."/>
            <person name="Deik A."/>
            <person name="Scott J."/>
            <person name="Pierce K.A."/>
            <person name="Xavier R.J."/>
            <person name="Alm E.J."/>
        </authorList>
    </citation>
    <scope>NUCLEOTIDE SEQUENCE [LARGE SCALE GENOMIC DNA]</scope>
    <source>
        <strain evidence="1 2">BIOML-A31</strain>
    </source>
</reference>